<dbReference type="Proteomes" id="UP000516437">
    <property type="component" value="Chromosome 7"/>
</dbReference>
<comment type="caution">
    <text evidence="2">The sequence shown here is derived from an EMBL/GenBank/DDBJ whole genome shotgun (WGS) entry which is preliminary data.</text>
</comment>
<feature type="signal peptide" evidence="1">
    <location>
        <begin position="1"/>
        <end position="17"/>
    </location>
</feature>
<dbReference type="Pfam" id="PF10950">
    <property type="entry name" value="Organ_specific"/>
    <property type="match status" value="1"/>
</dbReference>
<reference evidence="2 3" key="1">
    <citation type="journal article" date="2019" name="Plant Biotechnol. J.">
        <title>The red bayberry genome and genetic basis of sex determination.</title>
        <authorList>
            <person name="Jia H.M."/>
            <person name="Jia H.J."/>
            <person name="Cai Q.L."/>
            <person name="Wang Y."/>
            <person name="Zhao H.B."/>
            <person name="Yang W.F."/>
            <person name="Wang G.Y."/>
            <person name="Li Y.H."/>
            <person name="Zhan D.L."/>
            <person name="Shen Y.T."/>
            <person name="Niu Q.F."/>
            <person name="Chang L."/>
            <person name="Qiu J."/>
            <person name="Zhao L."/>
            <person name="Xie H.B."/>
            <person name="Fu W.Y."/>
            <person name="Jin J."/>
            <person name="Li X.W."/>
            <person name="Jiao Y."/>
            <person name="Zhou C.C."/>
            <person name="Tu T."/>
            <person name="Chai C.Y."/>
            <person name="Gao J.L."/>
            <person name="Fan L.J."/>
            <person name="van de Weg E."/>
            <person name="Wang J.Y."/>
            <person name="Gao Z.S."/>
        </authorList>
    </citation>
    <scope>NUCLEOTIDE SEQUENCE [LARGE SCALE GENOMIC DNA]</scope>
    <source>
        <tissue evidence="2">Leaves</tissue>
    </source>
</reference>
<evidence type="ECO:0000256" key="1">
    <source>
        <dbReference type="SAM" id="SignalP"/>
    </source>
</evidence>
<name>A0A6A1V3I9_9ROSI</name>
<sequence>MESRFAWLALLPRLLFANGIVARKDPGEYWTRVMEDQPMPEAIQNLVHLDPSPSHVTKNTNCHTPQATNKLDQLVKDFQPRPRDLTFEDEGKLFAKEFVPTPDATIYHVTIYHDSSKEEKPLFKGFGLTPDVAIYHDSSEGEKLFAKDFAPDITIYHDSSEEEKSFVKESVLTQDVTIHHDRPFVKRFAATPDITIYHE</sequence>
<dbReference type="PANTHER" id="PTHR33731:SF2">
    <property type="entry name" value="ORGAN-SPECIFIC PROTEIN S2-LIKE"/>
    <property type="match status" value="1"/>
</dbReference>
<accession>A0A6A1V3I9</accession>
<gene>
    <name evidence="2" type="ORF">CJ030_MR7G011586</name>
</gene>
<dbReference type="OrthoDB" id="1734141at2759"/>
<protein>
    <submittedName>
        <fullName evidence="2">Organ-specific protein S2</fullName>
    </submittedName>
</protein>
<proteinExistence type="predicted"/>
<dbReference type="AlphaFoldDB" id="A0A6A1V3I9"/>
<evidence type="ECO:0000313" key="3">
    <source>
        <dbReference type="Proteomes" id="UP000516437"/>
    </source>
</evidence>
<dbReference type="EMBL" id="RXIC02000025">
    <property type="protein sequence ID" value="KAB1207265.1"/>
    <property type="molecule type" value="Genomic_DNA"/>
</dbReference>
<evidence type="ECO:0000313" key="2">
    <source>
        <dbReference type="EMBL" id="KAB1207265.1"/>
    </source>
</evidence>
<keyword evidence="1" id="KW-0732">Signal</keyword>
<organism evidence="2 3">
    <name type="scientific">Morella rubra</name>
    <name type="common">Chinese bayberry</name>
    <dbReference type="NCBI Taxonomy" id="262757"/>
    <lineage>
        <taxon>Eukaryota</taxon>
        <taxon>Viridiplantae</taxon>
        <taxon>Streptophyta</taxon>
        <taxon>Embryophyta</taxon>
        <taxon>Tracheophyta</taxon>
        <taxon>Spermatophyta</taxon>
        <taxon>Magnoliopsida</taxon>
        <taxon>eudicotyledons</taxon>
        <taxon>Gunneridae</taxon>
        <taxon>Pentapetalae</taxon>
        <taxon>rosids</taxon>
        <taxon>fabids</taxon>
        <taxon>Fagales</taxon>
        <taxon>Myricaceae</taxon>
        <taxon>Morella</taxon>
    </lineage>
</organism>
<feature type="chain" id="PRO_5025369368" evidence="1">
    <location>
        <begin position="18"/>
        <end position="199"/>
    </location>
</feature>
<dbReference type="PANTHER" id="PTHR33731">
    <property type="entry name" value="PROTEIN, PUTATIVE-RELATED"/>
    <property type="match status" value="1"/>
</dbReference>
<keyword evidence="3" id="KW-1185">Reference proteome</keyword>
<dbReference type="InterPro" id="IPR024489">
    <property type="entry name" value="Organ_specific_prot"/>
</dbReference>